<proteinExistence type="predicted"/>
<sequence length="165" mass="18075">MEPPVWLLDVDGVLNVQRPGWGAAPRRGMAVSMGEAWPMRWAPALIRRIREIHRTGVAEVRWCSTWCPDADQVERLFGLPPLARALTGRPRAGMAGDAAKLAAAQAVISDEGRALIWTDDTAVPDEGPWCDLMLPGRRLLIRPRAARGLQPGHLDAIEVFASESV</sequence>
<organism evidence="1 2">
    <name type="scientific">Luedemannella flava</name>
    <dbReference type="NCBI Taxonomy" id="349316"/>
    <lineage>
        <taxon>Bacteria</taxon>
        <taxon>Bacillati</taxon>
        <taxon>Actinomycetota</taxon>
        <taxon>Actinomycetes</taxon>
        <taxon>Micromonosporales</taxon>
        <taxon>Micromonosporaceae</taxon>
        <taxon>Luedemannella</taxon>
    </lineage>
</organism>
<evidence type="ECO:0000313" key="2">
    <source>
        <dbReference type="Proteomes" id="UP001500218"/>
    </source>
</evidence>
<keyword evidence="2" id="KW-1185">Reference proteome</keyword>
<comment type="caution">
    <text evidence="1">The sequence shown here is derived from an EMBL/GenBank/DDBJ whole genome shotgun (WGS) entry which is preliminary data.</text>
</comment>
<name>A0ABP4XSU5_9ACTN</name>
<dbReference type="EMBL" id="BAAALT010000034">
    <property type="protein sequence ID" value="GAA1793272.1"/>
    <property type="molecule type" value="Genomic_DNA"/>
</dbReference>
<accession>A0ABP4XSU5</accession>
<reference evidence="2" key="1">
    <citation type="journal article" date="2019" name="Int. J. Syst. Evol. Microbiol.">
        <title>The Global Catalogue of Microorganisms (GCM) 10K type strain sequencing project: providing services to taxonomists for standard genome sequencing and annotation.</title>
        <authorList>
            <consortium name="The Broad Institute Genomics Platform"/>
            <consortium name="The Broad Institute Genome Sequencing Center for Infectious Disease"/>
            <person name="Wu L."/>
            <person name="Ma J."/>
        </authorList>
    </citation>
    <scope>NUCLEOTIDE SEQUENCE [LARGE SCALE GENOMIC DNA]</scope>
    <source>
        <strain evidence="2">JCM 13250</strain>
    </source>
</reference>
<gene>
    <name evidence="1" type="ORF">GCM10009682_13930</name>
</gene>
<protein>
    <recommendedName>
        <fullName evidence="3">Secreted protein</fullName>
    </recommendedName>
</protein>
<evidence type="ECO:0000313" key="1">
    <source>
        <dbReference type="EMBL" id="GAA1793272.1"/>
    </source>
</evidence>
<evidence type="ECO:0008006" key="3">
    <source>
        <dbReference type="Google" id="ProtNLM"/>
    </source>
</evidence>
<dbReference type="Proteomes" id="UP001500218">
    <property type="component" value="Unassembled WGS sequence"/>
</dbReference>